<dbReference type="InterPro" id="IPR055414">
    <property type="entry name" value="LRR_R13L4/SHOC2-like"/>
</dbReference>
<name>A0A6D2HZU5_9BRAS</name>
<reference evidence="3" key="1">
    <citation type="submission" date="2020-01" db="EMBL/GenBank/DDBJ databases">
        <authorList>
            <person name="Mishra B."/>
        </authorList>
    </citation>
    <scope>NUCLEOTIDE SEQUENCE [LARGE SCALE GENOMIC DNA]</scope>
</reference>
<dbReference type="InterPro" id="IPR032675">
    <property type="entry name" value="LRR_dom_sf"/>
</dbReference>
<accession>A0A6D2HZU5</accession>
<feature type="domain" description="Disease resistance R13L4/SHOC-2-like LRR" evidence="2">
    <location>
        <begin position="36"/>
        <end position="342"/>
    </location>
</feature>
<dbReference type="Gene3D" id="3.80.10.10">
    <property type="entry name" value="Ribonuclease Inhibitor"/>
    <property type="match status" value="2"/>
</dbReference>
<dbReference type="SUPFAM" id="SSF52058">
    <property type="entry name" value="L domain-like"/>
    <property type="match status" value="1"/>
</dbReference>
<protein>
    <recommendedName>
        <fullName evidence="2">Disease resistance R13L4/SHOC-2-like LRR domain-containing protein</fullName>
    </recommendedName>
</protein>
<organism evidence="3 4">
    <name type="scientific">Microthlaspi erraticum</name>
    <dbReference type="NCBI Taxonomy" id="1685480"/>
    <lineage>
        <taxon>Eukaryota</taxon>
        <taxon>Viridiplantae</taxon>
        <taxon>Streptophyta</taxon>
        <taxon>Embryophyta</taxon>
        <taxon>Tracheophyta</taxon>
        <taxon>Spermatophyta</taxon>
        <taxon>Magnoliopsida</taxon>
        <taxon>eudicotyledons</taxon>
        <taxon>Gunneridae</taxon>
        <taxon>Pentapetalae</taxon>
        <taxon>rosids</taxon>
        <taxon>malvids</taxon>
        <taxon>Brassicales</taxon>
        <taxon>Brassicaceae</taxon>
        <taxon>Coluteocarpeae</taxon>
        <taxon>Microthlaspi</taxon>
    </lineage>
</organism>
<proteinExistence type="predicted"/>
<comment type="caution">
    <text evidence="3">The sequence shown here is derived from an EMBL/GenBank/DDBJ whole genome shotgun (WGS) entry which is preliminary data.</text>
</comment>
<dbReference type="PANTHER" id="PTHR47186:SF40">
    <property type="entry name" value="NB-ARC DOMAIN-CONTAINING PROTEIN"/>
    <property type="match status" value="1"/>
</dbReference>
<gene>
    <name evidence="3" type="ORF">MERR_LOCUS5919</name>
</gene>
<keyword evidence="4" id="KW-1185">Reference proteome</keyword>
<dbReference type="PANTHER" id="PTHR47186">
    <property type="entry name" value="LEUCINE-RICH REPEAT-CONTAINING PROTEIN 57"/>
    <property type="match status" value="1"/>
</dbReference>
<dbReference type="OrthoDB" id="1073912at2759"/>
<evidence type="ECO:0000313" key="3">
    <source>
        <dbReference type="EMBL" id="CAA7018684.1"/>
    </source>
</evidence>
<keyword evidence="1" id="KW-0677">Repeat</keyword>
<dbReference type="EMBL" id="CACVBM020000410">
    <property type="protein sequence ID" value="CAA7018684.1"/>
    <property type="molecule type" value="Genomic_DNA"/>
</dbReference>
<dbReference type="Proteomes" id="UP000467841">
    <property type="component" value="Unassembled WGS sequence"/>
</dbReference>
<evidence type="ECO:0000313" key="4">
    <source>
        <dbReference type="Proteomes" id="UP000467841"/>
    </source>
</evidence>
<dbReference type="Pfam" id="PF23598">
    <property type="entry name" value="LRR_14"/>
    <property type="match status" value="1"/>
</dbReference>
<dbReference type="AlphaFoldDB" id="A0A6D2HZU5"/>
<evidence type="ECO:0000256" key="1">
    <source>
        <dbReference type="ARBA" id="ARBA00022737"/>
    </source>
</evidence>
<evidence type="ECO:0000259" key="2">
    <source>
        <dbReference type="Pfam" id="PF23598"/>
    </source>
</evidence>
<sequence length="398" mass="45827">MALWIASDLGVHEKRCIVQAGVGLSEVPRNEDWRAVRRMSLFQNKIVEISSCPICPELTTLFLQENKLENISGKFFTSMPKLVVLDLSWNRALDRLPEEISRLVSLRYLDLSRTEIAQLPIGLQKLKKLAHLNLEFMMRLESISGISHLSSLRTLKLKDSKMSLDTSTMQDLKLLEYLEVLTLDITSSLVMEQLLQDSRLVRCIKDISMAKLPEESFKMLTLPSMVSLRNLIIQSCGMLEIKIEEMIINTCFFPNLSKVYIQQCNGLKDLTWLLFASNLTHLEVGFSRELEDIISKEKATSVTGTIAPFQKLEHIKLLDLPMLKNIFKSPLPFPKLKYVYVRNSPKLKKLPLDSNSVDSVKALVIYYCEQEWSDGIEWEDEATRCRFDPSFKPWYITR</sequence>